<feature type="transmembrane region" description="Helical" evidence="1">
    <location>
        <begin position="149"/>
        <end position="166"/>
    </location>
</feature>
<evidence type="ECO:0000256" key="1">
    <source>
        <dbReference type="SAM" id="Phobius"/>
    </source>
</evidence>
<accession>A0ABY4G8G5</accession>
<keyword evidence="1" id="KW-1133">Transmembrane helix</keyword>
<evidence type="ECO:0000313" key="2">
    <source>
        <dbReference type="EMBL" id="UOQ66874.1"/>
    </source>
</evidence>
<keyword evidence="1" id="KW-0472">Membrane</keyword>
<dbReference type="Proteomes" id="UP000830401">
    <property type="component" value="Chromosome"/>
</dbReference>
<name>A0ABY4G8G5_9BACT</name>
<organism evidence="2 3">
    <name type="scientific">Hymenobacter volaticus</name>
    <dbReference type="NCBI Taxonomy" id="2932254"/>
    <lineage>
        <taxon>Bacteria</taxon>
        <taxon>Pseudomonadati</taxon>
        <taxon>Bacteroidota</taxon>
        <taxon>Cytophagia</taxon>
        <taxon>Cytophagales</taxon>
        <taxon>Hymenobacteraceae</taxon>
        <taxon>Hymenobacter</taxon>
    </lineage>
</organism>
<feature type="transmembrane region" description="Helical" evidence="1">
    <location>
        <begin position="60"/>
        <end position="80"/>
    </location>
</feature>
<feature type="transmembrane region" description="Helical" evidence="1">
    <location>
        <begin position="101"/>
        <end position="122"/>
    </location>
</feature>
<dbReference type="EMBL" id="CP095061">
    <property type="protein sequence ID" value="UOQ66874.1"/>
    <property type="molecule type" value="Genomic_DNA"/>
</dbReference>
<sequence>MKNVASLPLQSTTSSLANPVFIGGPTAASLQGYAFTYLVRGSVVLTAALSNYILEHVGFAAPWLPWMVLMPMMSIIQTIRARRQKQQGLTSTTATDSTMRLLQKSFLLLLLVAMVCACFVGWEVIHPLLLIAYGVSTYVAGRVLRFRSLQWGGVVCGVLGAMTLVLPEDTQLLFIAAAMLGSYIIPGYLLRKHSQA</sequence>
<dbReference type="RefSeq" id="WP_245121498.1">
    <property type="nucleotide sequence ID" value="NZ_CP095061.1"/>
</dbReference>
<keyword evidence="3" id="KW-1185">Reference proteome</keyword>
<evidence type="ECO:0000313" key="3">
    <source>
        <dbReference type="Proteomes" id="UP000830401"/>
    </source>
</evidence>
<proteinExistence type="predicted"/>
<protein>
    <submittedName>
        <fullName evidence="2">Uncharacterized protein</fullName>
    </submittedName>
</protein>
<reference evidence="2" key="1">
    <citation type="submission" date="2022-04" db="EMBL/GenBank/DDBJ databases">
        <title>Hymenobacter sp. isolated from the air.</title>
        <authorList>
            <person name="Won M."/>
            <person name="Lee C.-M."/>
            <person name="Woen H.-Y."/>
            <person name="Kwon S.-W."/>
        </authorList>
    </citation>
    <scope>NUCLEOTIDE SEQUENCE</scope>
    <source>
        <strain evidence="2">5420S-77</strain>
    </source>
</reference>
<feature type="transmembrane region" description="Helical" evidence="1">
    <location>
        <begin position="172"/>
        <end position="190"/>
    </location>
</feature>
<gene>
    <name evidence="2" type="ORF">MUN86_02870</name>
</gene>
<keyword evidence="1" id="KW-0812">Transmembrane</keyword>